<organism evidence="1 2">
    <name type="scientific">Rheinheimera pacifica</name>
    <dbReference type="NCBI Taxonomy" id="173990"/>
    <lineage>
        <taxon>Bacteria</taxon>
        <taxon>Pseudomonadati</taxon>
        <taxon>Pseudomonadota</taxon>
        <taxon>Gammaproteobacteria</taxon>
        <taxon>Chromatiales</taxon>
        <taxon>Chromatiaceae</taxon>
        <taxon>Rheinheimera</taxon>
    </lineage>
</organism>
<accession>A0A1H6JXX9</accession>
<sequence length="268" mass="29841">MQQARFLTDQRLINTTDYLSAAEHYRGLLLCPLCSEKAWFIKAVNSDSLNRAACFGAHHQDGCEAATLRLNAENDVNPGQKADTVREPSARYAPAGLWQSIKAPQLGGSDGYDVNSALRQLLSHLCRNADFAAQGQKVQLLAASGRELIAGKLADYVVHVNDISDKHLEALYIFWGRINNVNEREFDNPDDDELWLNIGDYRKEPSVFIDADLRRSLVKRFNLADLDALSGADFILLGHAGKSAHGKFTLHFAMSKYIAFRHYSISST</sequence>
<proteinExistence type="predicted"/>
<dbReference type="AlphaFoldDB" id="A0A1H6JXX9"/>
<gene>
    <name evidence="1" type="ORF">SAMN05660691_00558</name>
</gene>
<keyword evidence="2" id="KW-1185">Reference proteome</keyword>
<dbReference type="RefSeq" id="WP_092789999.1">
    <property type="nucleotide sequence ID" value="NZ_FNXF01000002.1"/>
</dbReference>
<name>A0A1H6JXX9_9GAMM</name>
<dbReference type="OrthoDB" id="9154076at2"/>
<protein>
    <submittedName>
        <fullName evidence="1">Uncharacterized protein</fullName>
    </submittedName>
</protein>
<dbReference type="Proteomes" id="UP000199371">
    <property type="component" value="Unassembled WGS sequence"/>
</dbReference>
<dbReference type="STRING" id="173990.SAMN05660691_00558"/>
<evidence type="ECO:0000313" key="1">
    <source>
        <dbReference type="EMBL" id="SEH63955.1"/>
    </source>
</evidence>
<evidence type="ECO:0000313" key="2">
    <source>
        <dbReference type="Proteomes" id="UP000199371"/>
    </source>
</evidence>
<reference evidence="2" key="1">
    <citation type="submission" date="2016-10" db="EMBL/GenBank/DDBJ databases">
        <authorList>
            <person name="Varghese N."/>
            <person name="Submissions S."/>
        </authorList>
    </citation>
    <scope>NUCLEOTIDE SEQUENCE [LARGE SCALE GENOMIC DNA]</scope>
    <source>
        <strain evidence="2">DSM 17616</strain>
    </source>
</reference>
<dbReference type="EMBL" id="FNXF01000002">
    <property type="protein sequence ID" value="SEH63955.1"/>
    <property type="molecule type" value="Genomic_DNA"/>
</dbReference>